<dbReference type="Pfam" id="PF21810">
    <property type="entry name" value="DUF6880"/>
    <property type="match status" value="1"/>
</dbReference>
<dbReference type="Proteomes" id="UP000659172">
    <property type="component" value="Unassembled WGS sequence"/>
</dbReference>
<organism evidence="1 2">
    <name type="scientific">Mycoplana rhizolycopersici</name>
    <dbReference type="NCBI Taxonomy" id="2746702"/>
    <lineage>
        <taxon>Bacteria</taxon>
        <taxon>Pseudomonadati</taxon>
        <taxon>Pseudomonadota</taxon>
        <taxon>Alphaproteobacteria</taxon>
        <taxon>Hyphomicrobiales</taxon>
        <taxon>Rhizobiaceae</taxon>
        <taxon>Mycoplana</taxon>
    </lineage>
</organism>
<accession>A0ABX2Q8H9</accession>
<dbReference type="EMBL" id="JABXYK010000001">
    <property type="protein sequence ID" value="NVP54027.1"/>
    <property type="molecule type" value="Genomic_DNA"/>
</dbReference>
<evidence type="ECO:0000313" key="1">
    <source>
        <dbReference type="EMBL" id="NVP54027.1"/>
    </source>
</evidence>
<comment type="caution">
    <text evidence="1">The sequence shown here is derived from an EMBL/GenBank/DDBJ whole genome shotgun (WGS) entry which is preliminary data.</text>
</comment>
<gene>
    <name evidence="1" type="ORF">HV823_02045</name>
</gene>
<name>A0ABX2Q8H9_9HYPH</name>
<proteinExistence type="predicted"/>
<dbReference type="RefSeq" id="WP_176948073.1">
    <property type="nucleotide sequence ID" value="NZ_JABXYK010000001.1"/>
</dbReference>
<protein>
    <submittedName>
        <fullName evidence="1">Uncharacterized protein</fullName>
    </submittedName>
</protein>
<evidence type="ECO:0000313" key="2">
    <source>
        <dbReference type="Proteomes" id="UP000659172"/>
    </source>
</evidence>
<reference evidence="1 2" key="1">
    <citation type="submission" date="2020-06" db="EMBL/GenBank/DDBJ databases">
        <title>Rhizobium sp.nov. isolated from the tomato plant.</title>
        <authorList>
            <person name="Thin K.K."/>
            <person name="Zhang X."/>
            <person name="He S."/>
        </authorList>
    </citation>
    <scope>NUCLEOTIDE SEQUENCE [LARGE SCALE GENOMIC DNA]</scope>
    <source>
        <strain evidence="1 2">DBTS2</strain>
    </source>
</reference>
<sequence>MAAKTTLNAKNLEALGAPRLAELLIEISTGSAAHKRRLRMALAGNHSSAEVAREVRKRLASIARARTFIDWRKVKRVKTDLETQRKTIVETVAADDPKEAFELIWQFLALADSVFERSNDGSGSLIESFHQACADAGAIAKSAGVDLDILADKIFVAVQDNGYGQYDQLITSMVPALGNDGLERLKGLFVQWAKEPKEKPAKDERKVIGWSSRGPIYEDEVYATRRDLTVRIALQEIADALGDVDAYIAQQPEKTRSAPLVAADIANRLRSAGRAKEALTALDKVDTKGRADVPFDWQLARVETLDALGRGEEAQAFRWTCFEQSLNDEHLRAFLRRLPDFDDLEAEENAFAYAQAYPDIHLALAFFLRWPSSAEAAKLVCRRRGELDGDLYELMTPAAEVLAEKYPLAATTVLRAMIDFTLDSARSSRYKHAARHLAECSSLARRIDDYGSAESHDAYVADLKHRHGKKHGFWSLVG</sequence>
<dbReference type="InterPro" id="IPR049245">
    <property type="entry name" value="DUF6880"/>
</dbReference>
<keyword evidence="2" id="KW-1185">Reference proteome</keyword>